<gene>
    <name evidence="1" type="ORF">QFW80_16775</name>
</gene>
<proteinExistence type="predicted"/>
<keyword evidence="2" id="KW-1185">Reference proteome</keyword>
<accession>A0ABT6JNB9</accession>
<organism evidence="1 2">
    <name type="scientific">Luteimonas rhizosphaericola</name>
    <dbReference type="NCBI Taxonomy" id="3042024"/>
    <lineage>
        <taxon>Bacteria</taxon>
        <taxon>Pseudomonadati</taxon>
        <taxon>Pseudomonadota</taxon>
        <taxon>Gammaproteobacteria</taxon>
        <taxon>Lysobacterales</taxon>
        <taxon>Lysobacteraceae</taxon>
        <taxon>Luteimonas</taxon>
    </lineage>
</organism>
<evidence type="ECO:0000313" key="1">
    <source>
        <dbReference type="EMBL" id="MDH5832174.1"/>
    </source>
</evidence>
<evidence type="ECO:0000313" key="2">
    <source>
        <dbReference type="Proteomes" id="UP001156831"/>
    </source>
</evidence>
<sequence>MEGQALAAPLSLGGTTIGLDTRWRHFAAGGHALLVGATPRQHALVAIDSLTDDALELAEPLAASWPAGTRVYPALLARLDGMLELPRFTGDAGAYQVKWRADAAVAWPAAFGELAYRGVPVLDLPLEWTQDPLDVPERTFATVDDGLALPFAVDQAGQPRNRIRVACTVQGLEAAAQLRSLLYALGGSWGALWVPSLAHDFRVVGNVLLGASALDVAWAGYSLAAPAQNRRDIRITLWNGTTYYRRITGATELSATIERVTLDSALPAAFLAVDVAQVAFLQLCRQEADVNVLRWWTSDVVRTTLEFRGEVAHGV</sequence>
<comment type="caution">
    <text evidence="1">The sequence shown here is derived from an EMBL/GenBank/DDBJ whole genome shotgun (WGS) entry which is preliminary data.</text>
</comment>
<dbReference type="EMBL" id="JARXRN010000029">
    <property type="protein sequence ID" value="MDH5832174.1"/>
    <property type="molecule type" value="Genomic_DNA"/>
</dbReference>
<dbReference type="RefSeq" id="WP_280603216.1">
    <property type="nucleotide sequence ID" value="NZ_JARXRN010000029.1"/>
</dbReference>
<dbReference type="Proteomes" id="UP001156831">
    <property type="component" value="Unassembled WGS sequence"/>
</dbReference>
<name>A0ABT6JNB9_9GAMM</name>
<reference evidence="1 2" key="1">
    <citation type="submission" date="2023-04" db="EMBL/GenBank/DDBJ databases">
        <title>Luteimonas sp. M1R5S18.</title>
        <authorList>
            <person name="Sun J.-Q."/>
        </authorList>
    </citation>
    <scope>NUCLEOTIDE SEQUENCE [LARGE SCALE GENOMIC DNA]</scope>
    <source>
        <strain evidence="1 2">M1R5S18</strain>
    </source>
</reference>
<protein>
    <submittedName>
        <fullName evidence="1">Uncharacterized protein</fullName>
    </submittedName>
</protein>